<dbReference type="InterPro" id="IPR032675">
    <property type="entry name" value="LRR_dom_sf"/>
</dbReference>
<dbReference type="PANTHER" id="PTHR10662:SF22">
    <property type="entry name" value="NUCLEAR RNA EXPORT FACTOR 1"/>
    <property type="match status" value="1"/>
</dbReference>
<keyword evidence="5" id="KW-0539">Nucleus</keyword>
<dbReference type="GO" id="GO:0003723">
    <property type="term" value="F:RNA binding"/>
    <property type="evidence" value="ECO:0007669"/>
    <property type="project" value="TreeGrafter"/>
</dbReference>
<feature type="region of interest" description="Disordered" evidence="6">
    <location>
        <begin position="340"/>
        <end position="372"/>
    </location>
</feature>
<evidence type="ECO:0000313" key="8">
    <source>
        <dbReference type="EMBL" id="CAH0727191.1"/>
    </source>
</evidence>
<dbReference type="Gene3D" id="3.80.10.10">
    <property type="entry name" value="Ribonuclease Inhibitor"/>
    <property type="match status" value="1"/>
</dbReference>
<proteinExistence type="inferred from homology"/>
<feature type="compositionally biased region" description="Polar residues" evidence="6">
    <location>
        <begin position="340"/>
        <end position="362"/>
    </location>
</feature>
<accession>A0A8J9UVG7</accession>
<comment type="subcellular location">
    <subcellularLocation>
        <location evidence="1">Nucleus</location>
    </subcellularLocation>
</comment>
<reference evidence="8" key="1">
    <citation type="submission" date="2021-12" db="EMBL/GenBank/DDBJ databases">
        <authorList>
            <person name="Martin H S."/>
        </authorList>
    </citation>
    <scope>NUCLEOTIDE SEQUENCE</scope>
</reference>
<dbReference type="InterPro" id="IPR030217">
    <property type="entry name" value="NXF_fam"/>
</dbReference>
<evidence type="ECO:0000256" key="1">
    <source>
        <dbReference type="ARBA" id="ARBA00004123"/>
    </source>
</evidence>
<evidence type="ECO:0000256" key="6">
    <source>
        <dbReference type="SAM" id="MobiDB-lite"/>
    </source>
</evidence>
<evidence type="ECO:0000256" key="5">
    <source>
        <dbReference type="ARBA" id="ARBA00023242"/>
    </source>
</evidence>
<evidence type="ECO:0000259" key="7">
    <source>
        <dbReference type="PROSITE" id="PS50177"/>
    </source>
</evidence>
<dbReference type="AlphaFoldDB" id="A0A8J9UVG7"/>
<dbReference type="EMBL" id="OV170226">
    <property type="protein sequence ID" value="CAH0727191.1"/>
    <property type="molecule type" value="Genomic_DNA"/>
</dbReference>
<dbReference type="Gene3D" id="3.10.450.50">
    <property type="match status" value="1"/>
</dbReference>
<keyword evidence="9" id="KW-1185">Reference proteome</keyword>
<comment type="similarity">
    <text evidence="2">Belongs to the NXF family.</text>
</comment>
<keyword evidence="4" id="KW-0509">mRNA transport</keyword>
<feature type="region of interest" description="Disordered" evidence="6">
    <location>
        <begin position="1"/>
        <end position="45"/>
    </location>
</feature>
<dbReference type="OrthoDB" id="25872at2759"/>
<dbReference type="GO" id="GO:0005634">
    <property type="term" value="C:nucleus"/>
    <property type="evidence" value="ECO:0007669"/>
    <property type="project" value="UniProtKB-SubCell"/>
</dbReference>
<feature type="compositionally biased region" description="Basic residues" evidence="6">
    <location>
        <begin position="15"/>
        <end position="26"/>
    </location>
</feature>
<dbReference type="InterPro" id="IPR057125">
    <property type="entry name" value="NXF1/2/3/5-like_LRR"/>
</dbReference>
<dbReference type="Proteomes" id="UP000838878">
    <property type="component" value="Chromosome 6"/>
</dbReference>
<dbReference type="GO" id="GO:0016973">
    <property type="term" value="P:poly(A)+ mRNA export from nucleus"/>
    <property type="evidence" value="ECO:0007669"/>
    <property type="project" value="TreeGrafter"/>
</dbReference>
<dbReference type="Pfam" id="PF22602">
    <property type="entry name" value="NXF_NTF2"/>
    <property type="match status" value="1"/>
</dbReference>
<dbReference type="PROSITE" id="PS51450">
    <property type="entry name" value="LRR"/>
    <property type="match status" value="2"/>
</dbReference>
<dbReference type="InterPro" id="IPR001611">
    <property type="entry name" value="Leu-rich_rpt"/>
</dbReference>
<dbReference type="Pfam" id="PF24048">
    <property type="entry name" value="LRR_NXF1-5"/>
    <property type="match status" value="1"/>
</dbReference>
<dbReference type="PROSITE" id="PS50177">
    <property type="entry name" value="NTF2_DOMAIN"/>
    <property type="match status" value="1"/>
</dbReference>
<name>A0A8J9UVG7_9NEOP</name>
<feature type="domain" description="NTF2" evidence="7">
    <location>
        <begin position="772"/>
        <end position="919"/>
    </location>
</feature>
<evidence type="ECO:0000256" key="2">
    <source>
        <dbReference type="ARBA" id="ARBA00009285"/>
    </source>
</evidence>
<evidence type="ECO:0000256" key="3">
    <source>
        <dbReference type="ARBA" id="ARBA00022448"/>
    </source>
</evidence>
<dbReference type="SUPFAM" id="SSF54427">
    <property type="entry name" value="NTF2-like"/>
    <property type="match status" value="1"/>
</dbReference>
<evidence type="ECO:0000313" key="9">
    <source>
        <dbReference type="Proteomes" id="UP000838878"/>
    </source>
</evidence>
<feature type="compositionally biased region" description="Polar residues" evidence="6">
    <location>
        <begin position="91"/>
        <end position="112"/>
    </location>
</feature>
<sequence length="940" mass="108285">MSDSEKLKQNWQMSAKKKRYRRKKKNANLNPNHIRPPLLTNPNPAATLEGLKTIANLIQKINQQSLNQIRPGQDPKPLVSGPRLSRPNRFPTPNLTWTRSQVSTEPTATQNKPSEDIDGQKIETENSQKQVENSQSKDQLPEESTAKDGSNIPKPSIQKEAFNTTTQKSLSKKDVMKQNIHMRQTNSQFDDFEIYSSPSFINFDDSDEVVELNDDNLFNIQPNSDKTSGSKKNLINPNTQMNFQKKLQQQYAKKMESKIQENASTNEPKIEPEITKKSNQELIEGVSADIKTVVKDNISNAYKWTKPRRTGQLDEVIERERIPRGIPRSFLLQQNNVGAIKPQSNSQGNASSSHELTNQPNLVSPEPKLQTSVQTNVETVQPQAYSPTDIYEEIQDNEEVREGTESPDALEPGQKRVSAFQRLGPLAQTKKPKLTINLSLNKDESVREVVDETNINIPVHEREYIINSTNEIVVKYLPYWPWKKHLSIRKRVTARSSKTVMMMEKEQMEEIYEKDNLFIMISVTGYPTSWTKEDVLDVIMEYLKGKSFIPCFIEFTTKECKFFVLRSRSALLAIHWCGFCIRKDDIELYLTISYTAFTVKHVDFIPRLVLRKLLSLRYDEGKLDLSEFTLKKDISHFIYYPLHSVFNQAELLEIQSNIAWDQITELDLSNNKITSLENFNLNETVPKLRVLNLSNNCLDSVLLLMSNRYLPVQKLYLQGNPLCLDYIDSDHYMKVVKKMFSTLKELDGVPIPLKGEFPSFKRNYCLEDAHGITSKFLEVFFPLLECEADDREVKEMYHKNAVMTITGKNNFRYNTNKYTRNLLIKSQTILEGNFDRVEGAANIEKLVRKWPNFLHDPTTFTVDVMFHNDTSTFIKITGILKITTDTLADDEPLVAFSRTIHLKTKNGCEYKIYNEMIYWDEPSKEYANSAFKILALDGIK</sequence>
<protein>
    <recommendedName>
        <fullName evidence="7">NTF2 domain-containing protein</fullName>
    </recommendedName>
</protein>
<evidence type="ECO:0000256" key="4">
    <source>
        <dbReference type="ARBA" id="ARBA00022816"/>
    </source>
</evidence>
<feature type="region of interest" description="Disordered" evidence="6">
    <location>
        <begin position="65"/>
        <end position="175"/>
    </location>
</feature>
<dbReference type="InterPro" id="IPR018222">
    <property type="entry name" value="Nuclear_transport_factor_2_euk"/>
</dbReference>
<keyword evidence="3" id="KW-0813">Transport</keyword>
<dbReference type="SUPFAM" id="SSF52058">
    <property type="entry name" value="L domain-like"/>
    <property type="match status" value="1"/>
</dbReference>
<feature type="non-terminal residue" evidence="8">
    <location>
        <position position="940"/>
    </location>
</feature>
<dbReference type="InterPro" id="IPR032710">
    <property type="entry name" value="NTF2-like_dom_sf"/>
</dbReference>
<organism evidence="8 9">
    <name type="scientific">Brenthis ino</name>
    <name type="common">lesser marbled fritillary</name>
    <dbReference type="NCBI Taxonomy" id="405034"/>
    <lineage>
        <taxon>Eukaryota</taxon>
        <taxon>Metazoa</taxon>
        <taxon>Ecdysozoa</taxon>
        <taxon>Arthropoda</taxon>
        <taxon>Hexapoda</taxon>
        <taxon>Insecta</taxon>
        <taxon>Pterygota</taxon>
        <taxon>Neoptera</taxon>
        <taxon>Endopterygota</taxon>
        <taxon>Lepidoptera</taxon>
        <taxon>Glossata</taxon>
        <taxon>Ditrysia</taxon>
        <taxon>Papilionoidea</taxon>
        <taxon>Nymphalidae</taxon>
        <taxon>Heliconiinae</taxon>
        <taxon>Argynnini</taxon>
        <taxon>Brenthis</taxon>
    </lineage>
</organism>
<gene>
    <name evidence="8" type="ORF">BINO364_LOCUS12566</name>
</gene>
<dbReference type="InterPro" id="IPR002075">
    <property type="entry name" value="NTF2_dom"/>
</dbReference>
<feature type="compositionally biased region" description="Polar residues" evidence="6">
    <location>
        <begin position="127"/>
        <end position="138"/>
    </location>
</feature>
<feature type="compositionally biased region" description="Basic and acidic residues" evidence="6">
    <location>
        <begin position="113"/>
        <end position="126"/>
    </location>
</feature>
<dbReference type="PANTHER" id="PTHR10662">
    <property type="entry name" value="NUCLEAR RNA EXPORT FACTOR"/>
    <property type="match status" value="1"/>
</dbReference>